<reference evidence="1" key="1">
    <citation type="submission" date="2022-02" db="EMBL/GenBank/DDBJ databases">
        <title>The genetically variable rfb locus in Leptospira is a mobile cassette and a molecular signature of serovar identity.</title>
        <authorList>
            <person name="Nieves C."/>
            <person name="Vincent A.T."/>
            <person name="Zarantonelli L."/>
            <person name="Picardeau M."/>
            <person name="Veyrier F.J."/>
            <person name="Buschiazzo A."/>
        </authorList>
    </citation>
    <scope>NUCLEOTIDE SEQUENCE</scope>
    <source>
        <strain evidence="1">IP1512017</strain>
    </source>
</reference>
<evidence type="ECO:0000313" key="2">
    <source>
        <dbReference type="Proteomes" id="UP000829829"/>
    </source>
</evidence>
<dbReference type="Proteomes" id="UP000829829">
    <property type="component" value="Chromosome 2"/>
</dbReference>
<sequence>MPLISEFYGIKIYINYLDHNPPHVHVYYAEHSALIGIADLKIMEGHLPKVAKKLVLEWMLKNRKALQKNWDRATKRETLIKIKPLE</sequence>
<dbReference type="InterPro" id="IPR025427">
    <property type="entry name" value="DUF4160"/>
</dbReference>
<dbReference type="Pfam" id="PF13711">
    <property type="entry name" value="DUF4160"/>
    <property type="match status" value="1"/>
</dbReference>
<gene>
    <name evidence="1" type="ORF">MAL03_18545</name>
</gene>
<organism evidence="1 2">
    <name type="scientific">Leptospira noguchii</name>
    <dbReference type="NCBI Taxonomy" id="28182"/>
    <lineage>
        <taxon>Bacteria</taxon>
        <taxon>Pseudomonadati</taxon>
        <taxon>Spirochaetota</taxon>
        <taxon>Spirochaetia</taxon>
        <taxon>Leptospirales</taxon>
        <taxon>Leptospiraceae</taxon>
        <taxon>Leptospira</taxon>
    </lineage>
</organism>
<accession>A0A9Q8RNK5</accession>
<name>A0A9Q8RNK5_9LEPT</name>
<protein>
    <submittedName>
        <fullName evidence="1">DUF4160 domain-containing protein</fullName>
    </submittedName>
</protein>
<evidence type="ECO:0000313" key="1">
    <source>
        <dbReference type="EMBL" id="UOG58663.1"/>
    </source>
</evidence>
<dbReference type="AlphaFoldDB" id="A0A9Q8RNK5"/>
<dbReference type="RefSeq" id="WP_004449807.1">
    <property type="nucleotide sequence ID" value="NZ_CP091954.1"/>
</dbReference>
<dbReference type="EMBL" id="CP091958">
    <property type="protein sequence ID" value="UOG58663.1"/>
    <property type="molecule type" value="Genomic_DNA"/>
</dbReference>
<proteinExistence type="predicted"/>